<dbReference type="PANTHER" id="PTHR21646">
    <property type="entry name" value="UBIQUITIN CARBOXYL-TERMINAL HYDROLASE"/>
    <property type="match status" value="1"/>
</dbReference>
<proteinExistence type="predicted"/>
<gene>
    <name evidence="4" type="ORF">PHAECO_LOCUS4413</name>
</gene>
<evidence type="ECO:0000313" key="4">
    <source>
        <dbReference type="EMBL" id="CAG9816472.1"/>
    </source>
</evidence>
<dbReference type="InterPro" id="IPR038765">
    <property type="entry name" value="Papain-like_cys_pep_sf"/>
</dbReference>
<reference evidence="4" key="2">
    <citation type="submission" date="2022-10" db="EMBL/GenBank/DDBJ databases">
        <authorList>
            <consortium name="ENA_rothamsted_submissions"/>
            <consortium name="culmorum"/>
            <person name="King R."/>
        </authorList>
    </citation>
    <scope>NUCLEOTIDE SEQUENCE</scope>
</reference>
<sequence length="249" mass="28396">MVVDEPNPNPKPVLMEIDKSLSINVEAMDSWSRYLRMNNSKFVYNFVGQFKSTLRCTFCGNCSETFNPFWELSLPIPQRSGQLSLSRCLDSFTSVEILDDEEKPTCLMCKEKRNCLKSLFIHKFPKILVIHLKRFSQTVEFSEKLNTIVDFPLIGLDMSPYAAEDIVPCPYNLYAISNHSVPPTSDTTQPTADIYIRKFGTSTMIPWFLQFRRIVSSVGMLIFFFTNNGLTPKTNNMMVTLSRATAPAP</sequence>
<dbReference type="EMBL" id="OU896720">
    <property type="protein sequence ID" value="CAG9816472.1"/>
    <property type="molecule type" value="Genomic_DNA"/>
</dbReference>
<evidence type="ECO:0000259" key="3">
    <source>
        <dbReference type="PROSITE" id="PS50235"/>
    </source>
</evidence>
<dbReference type="Pfam" id="PF00443">
    <property type="entry name" value="UCH"/>
    <property type="match status" value="1"/>
</dbReference>
<dbReference type="InterPro" id="IPR028889">
    <property type="entry name" value="USP"/>
</dbReference>
<dbReference type="Proteomes" id="UP001153737">
    <property type="component" value="Chromosome 14"/>
</dbReference>
<keyword evidence="5" id="KW-1185">Reference proteome</keyword>
<protein>
    <recommendedName>
        <fullName evidence="2">ubiquitinyl hydrolase 1</fullName>
        <ecNumber evidence="2">3.4.19.12</ecNumber>
    </recommendedName>
</protein>
<dbReference type="OrthoDB" id="10009867at2759"/>
<organism evidence="4 5">
    <name type="scientific">Phaedon cochleariae</name>
    <name type="common">Mustard beetle</name>
    <dbReference type="NCBI Taxonomy" id="80249"/>
    <lineage>
        <taxon>Eukaryota</taxon>
        <taxon>Metazoa</taxon>
        <taxon>Ecdysozoa</taxon>
        <taxon>Arthropoda</taxon>
        <taxon>Hexapoda</taxon>
        <taxon>Insecta</taxon>
        <taxon>Pterygota</taxon>
        <taxon>Neoptera</taxon>
        <taxon>Endopterygota</taxon>
        <taxon>Coleoptera</taxon>
        <taxon>Polyphaga</taxon>
        <taxon>Cucujiformia</taxon>
        <taxon>Chrysomeloidea</taxon>
        <taxon>Chrysomelidae</taxon>
        <taxon>Chrysomelinae</taxon>
        <taxon>Chrysomelini</taxon>
        <taxon>Phaedon</taxon>
    </lineage>
</organism>
<name>A0A9N9WZ24_PHACE</name>
<dbReference type="Gene3D" id="3.90.70.10">
    <property type="entry name" value="Cysteine proteinases"/>
    <property type="match status" value="1"/>
</dbReference>
<dbReference type="AlphaFoldDB" id="A0A9N9WZ24"/>
<dbReference type="GO" id="GO:0016579">
    <property type="term" value="P:protein deubiquitination"/>
    <property type="evidence" value="ECO:0007669"/>
    <property type="project" value="InterPro"/>
</dbReference>
<dbReference type="InterPro" id="IPR050185">
    <property type="entry name" value="Ub_carboxyl-term_hydrolase"/>
</dbReference>
<comment type="catalytic activity">
    <reaction evidence="1">
        <text>Thiol-dependent hydrolysis of ester, thioester, amide, peptide and isopeptide bonds formed by the C-terminal Gly of ubiquitin (a 76-residue protein attached to proteins as an intracellular targeting signal).</text>
        <dbReference type="EC" id="3.4.19.12"/>
    </reaction>
</comment>
<dbReference type="InterPro" id="IPR001394">
    <property type="entry name" value="Peptidase_C19_UCH"/>
</dbReference>
<dbReference type="EC" id="3.4.19.12" evidence="2"/>
<dbReference type="SUPFAM" id="SSF54001">
    <property type="entry name" value="Cysteine proteinases"/>
    <property type="match status" value="1"/>
</dbReference>
<evidence type="ECO:0000313" key="5">
    <source>
        <dbReference type="Proteomes" id="UP001153737"/>
    </source>
</evidence>
<accession>A0A9N9WZ24</accession>
<dbReference type="PANTHER" id="PTHR21646:SF23">
    <property type="entry name" value="UBIQUITIN CARBOXYL-TERMINAL HYDROLASE USP2"/>
    <property type="match status" value="1"/>
</dbReference>
<evidence type="ECO:0000256" key="1">
    <source>
        <dbReference type="ARBA" id="ARBA00000707"/>
    </source>
</evidence>
<evidence type="ECO:0000256" key="2">
    <source>
        <dbReference type="ARBA" id="ARBA00012759"/>
    </source>
</evidence>
<dbReference type="GO" id="GO:0004843">
    <property type="term" value="F:cysteine-type deubiquitinase activity"/>
    <property type="evidence" value="ECO:0007669"/>
    <property type="project" value="UniProtKB-EC"/>
</dbReference>
<reference evidence="4" key="1">
    <citation type="submission" date="2022-01" db="EMBL/GenBank/DDBJ databases">
        <authorList>
            <person name="King R."/>
        </authorList>
    </citation>
    <scope>NUCLEOTIDE SEQUENCE</scope>
</reference>
<dbReference type="PROSITE" id="PS50235">
    <property type="entry name" value="USP_3"/>
    <property type="match status" value="1"/>
</dbReference>
<feature type="domain" description="USP" evidence="3">
    <location>
        <begin position="1"/>
        <end position="244"/>
    </location>
</feature>